<accession>A0A1Y6JUV4</accession>
<dbReference type="KEGG" id="lzy:LZ3411_0585"/>
<dbReference type="Gene3D" id="3.20.20.450">
    <property type="entry name" value="EAL domain"/>
    <property type="match status" value="1"/>
</dbReference>
<dbReference type="PROSITE" id="PS50883">
    <property type="entry name" value="EAL"/>
    <property type="match status" value="1"/>
</dbReference>
<evidence type="ECO:0000313" key="2">
    <source>
        <dbReference type="EMBL" id="SMS13635.1"/>
    </source>
</evidence>
<sequence length="215" mass="24091">MYRFFAQPQVDQLSHQIFGYEALLRKQKDDAWVLPDSFTEISVADQAQLLKRTATALHVAATNQRLAFNLNNQQFCAPQTLDVILALKDQLGAVNLSIELTEAPTLAEVIHFSQILHQHHIKLVIDDVGTGSNTYSNVAPFLPYVDEIKFAMQNYRSAGTPDKIPTALAFWAKIAQTYHLAMILEGVEDANDQTLAQHYGIRLHQGYLYGKPALV</sequence>
<dbReference type="EMBL" id="LT854705">
    <property type="protein sequence ID" value="SMS13635.1"/>
    <property type="molecule type" value="Genomic_DNA"/>
</dbReference>
<gene>
    <name evidence="2" type="ORF">LZ3411_0585</name>
</gene>
<protein>
    <submittedName>
        <fullName evidence="2">Protein containing diguanylate cyclase/phosphodiesterase domain 2</fullName>
    </submittedName>
</protein>
<dbReference type="SUPFAM" id="SSF141868">
    <property type="entry name" value="EAL domain-like"/>
    <property type="match status" value="1"/>
</dbReference>
<evidence type="ECO:0000259" key="1">
    <source>
        <dbReference type="PROSITE" id="PS50883"/>
    </source>
</evidence>
<dbReference type="InterPro" id="IPR035919">
    <property type="entry name" value="EAL_sf"/>
</dbReference>
<dbReference type="InterPro" id="IPR001633">
    <property type="entry name" value="EAL_dom"/>
</dbReference>
<evidence type="ECO:0000313" key="3">
    <source>
        <dbReference type="Proteomes" id="UP000195412"/>
    </source>
</evidence>
<dbReference type="GO" id="GO:0071111">
    <property type="term" value="F:cyclic-guanylate-specific phosphodiesterase activity"/>
    <property type="evidence" value="ECO:0007669"/>
    <property type="project" value="InterPro"/>
</dbReference>
<dbReference type="PANTHER" id="PTHR33121">
    <property type="entry name" value="CYCLIC DI-GMP PHOSPHODIESTERASE PDEF"/>
    <property type="match status" value="1"/>
</dbReference>
<name>A0A1Y6JUV4_9LACO</name>
<reference evidence="3" key="1">
    <citation type="submission" date="2017-05" db="EMBL/GenBank/DDBJ databases">
        <authorList>
            <person name="Papadimitriou K."/>
        </authorList>
    </citation>
    <scope>NUCLEOTIDE SEQUENCE [LARGE SCALE GENOMIC DNA]</scope>
    <source>
        <strain evidence="3">ACA-DC 3411</strain>
    </source>
</reference>
<dbReference type="AlphaFoldDB" id="A0A1Y6JUV4"/>
<dbReference type="PANTHER" id="PTHR33121:SF70">
    <property type="entry name" value="SIGNALING PROTEIN YKOW"/>
    <property type="match status" value="1"/>
</dbReference>
<feature type="domain" description="EAL" evidence="1">
    <location>
        <begin position="1"/>
        <end position="215"/>
    </location>
</feature>
<dbReference type="CDD" id="cd01948">
    <property type="entry name" value="EAL"/>
    <property type="match status" value="1"/>
</dbReference>
<dbReference type="RefSeq" id="WP_087741629.1">
    <property type="nucleotide sequence ID" value="NZ_LT854705.1"/>
</dbReference>
<dbReference type="Pfam" id="PF00563">
    <property type="entry name" value="EAL"/>
    <property type="match status" value="1"/>
</dbReference>
<proteinExistence type="predicted"/>
<organism evidence="2 3">
    <name type="scientific">Levilactobacillus zymae</name>
    <dbReference type="NCBI Taxonomy" id="267363"/>
    <lineage>
        <taxon>Bacteria</taxon>
        <taxon>Bacillati</taxon>
        <taxon>Bacillota</taxon>
        <taxon>Bacilli</taxon>
        <taxon>Lactobacillales</taxon>
        <taxon>Lactobacillaceae</taxon>
        <taxon>Levilactobacillus</taxon>
    </lineage>
</organism>
<dbReference type="InterPro" id="IPR050706">
    <property type="entry name" value="Cyclic-di-GMP_PDE-like"/>
</dbReference>
<dbReference type="Proteomes" id="UP000195412">
    <property type="component" value="Chromosome I"/>
</dbReference>
<dbReference type="SMART" id="SM00052">
    <property type="entry name" value="EAL"/>
    <property type="match status" value="1"/>
</dbReference>